<feature type="compositionally biased region" description="Basic and acidic residues" evidence="1">
    <location>
        <begin position="343"/>
        <end position="356"/>
    </location>
</feature>
<feature type="region of interest" description="Disordered" evidence="1">
    <location>
        <begin position="948"/>
        <end position="1020"/>
    </location>
</feature>
<reference evidence="2" key="1">
    <citation type="submission" date="2023-03" db="EMBL/GenBank/DDBJ databases">
        <title>Massive genome expansion in bonnet fungi (Mycena s.s.) driven by repeated elements and novel gene families across ecological guilds.</title>
        <authorList>
            <consortium name="Lawrence Berkeley National Laboratory"/>
            <person name="Harder C.B."/>
            <person name="Miyauchi S."/>
            <person name="Viragh M."/>
            <person name="Kuo A."/>
            <person name="Thoen E."/>
            <person name="Andreopoulos B."/>
            <person name="Lu D."/>
            <person name="Skrede I."/>
            <person name="Drula E."/>
            <person name="Henrissat B."/>
            <person name="Morin E."/>
            <person name="Kohler A."/>
            <person name="Barry K."/>
            <person name="LaButti K."/>
            <person name="Morin E."/>
            <person name="Salamov A."/>
            <person name="Lipzen A."/>
            <person name="Mereny Z."/>
            <person name="Hegedus B."/>
            <person name="Baldrian P."/>
            <person name="Stursova M."/>
            <person name="Weitz H."/>
            <person name="Taylor A."/>
            <person name="Grigoriev I.V."/>
            <person name="Nagy L.G."/>
            <person name="Martin F."/>
            <person name="Kauserud H."/>
        </authorList>
    </citation>
    <scope>NUCLEOTIDE SEQUENCE</scope>
    <source>
        <strain evidence="2">CBHHK182m</strain>
    </source>
</reference>
<feature type="compositionally biased region" description="Polar residues" evidence="1">
    <location>
        <begin position="620"/>
        <end position="629"/>
    </location>
</feature>
<feature type="compositionally biased region" description="Pro residues" evidence="1">
    <location>
        <begin position="54"/>
        <end position="69"/>
    </location>
</feature>
<feature type="compositionally biased region" description="Pro residues" evidence="1">
    <location>
        <begin position="576"/>
        <end position="585"/>
    </location>
</feature>
<evidence type="ECO:0000313" key="2">
    <source>
        <dbReference type="EMBL" id="KAJ7781145.1"/>
    </source>
</evidence>
<feature type="compositionally biased region" description="Pro residues" evidence="1">
    <location>
        <begin position="169"/>
        <end position="179"/>
    </location>
</feature>
<feature type="compositionally biased region" description="Pro residues" evidence="1">
    <location>
        <begin position="664"/>
        <end position="674"/>
    </location>
</feature>
<feature type="region of interest" description="Disordered" evidence="1">
    <location>
        <begin position="298"/>
        <end position="329"/>
    </location>
</feature>
<evidence type="ECO:0000256" key="1">
    <source>
        <dbReference type="SAM" id="MobiDB-lite"/>
    </source>
</evidence>
<evidence type="ECO:0000313" key="3">
    <source>
        <dbReference type="Proteomes" id="UP001215598"/>
    </source>
</evidence>
<feature type="compositionally biased region" description="Polar residues" evidence="1">
    <location>
        <begin position="743"/>
        <end position="754"/>
    </location>
</feature>
<feature type="compositionally biased region" description="Low complexity" evidence="1">
    <location>
        <begin position="989"/>
        <end position="1002"/>
    </location>
</feature>
<feature type="region of interest" description="Disordered" evidence="1">
    <location>
        <begin position="545"/>
        <end position="933"/>
    </location>
</feature>
<dbReference type="EMBL" id="JARKIB010000004">
    <property type="protein sequence ID" value="KAJ7781145.1"/>
    <property type="molecule type" value="Genomic_DNA"/>
</dbReference>
<feature type="region of interest" description="Disordered" evidence="1">
    <location>
        <begin position="205"/>
        <end position="269"/>
    </location>
</feature>
<feature type="compositionally biased region" description="Basic and acidic residues" evidence="1">
    <location>
        <begin position="1011"/>
        <end position="1020"/>
    </location>
</feature>
<feature type="compositionally biased region" description="Polar residues" evidence="1">
    <location>
        <begin position="559"/>
        <end position="574"/>
    </location>
</feature>
<dbReference type="AlphaFoldDB" id="A0AAD7KBI5"/>
<protein>
    <submittedName>
        <fullName evidence="2">Uncharacterized protein</fullName>
    </submittedName>
</protein>
<feature type="region of interest" description="Disordered" evidence="1">
    <location>
        <begin position="1"/>
        <end position="33"/>
    </location>
</feature>
<sequence>MQLQYPETPAEEPLPETVIRNPTPPPPLPPFRPNYAALKELHTRLESSHRVLALPPPPKKAKTPPPEFPRPSLIAANNAVHHTEKAHASAKEALEASQTRVGIFEQGVATAQTIVDNLAQALLAARTSLEAAQKALADARQVADEAQSALLASRAAADAAEETKRLLEEPPPPRAPTPEPVNENAELIVEMKKDLDTLRLWVEEQEAGHLPAAPPRDSSRDREEEEERVASKLMISPDDNDTDLEGHDANDTSTEMPAPRSLTDEEVDELDMDIDEPRRLEEDAARALVALAEQKIPAQEVRQQQQQTAPTQGLENGRAGAVAASAQNEDLKVTEAALAREAALRKQQETRREQVRVQKQHAHAAAALSILKERQDAAEKRKSSPTQSSLTSSVGNVVAKGTLVPPSTKVKTKKAKPVSGGVKLGPDTLNVEPPPAVLSEPSPALERAAALGLRVRATNKSGDTQSAPNSKAGSKKMQSFSVPASPVLDRGSPHTEQVSASRTGSDPGDIHILRKAPKLPEHLSTDVQLMNLRFALQDEGIPWEAISRSRPPLPGVKTEQPQEVLRTTPTSSSAPLPKPTAPAPQSPLSTKTPTNAAPMVTPTPIAQQPLPSRKQLPKFNKSTAASGNAVNGKPKPPTAPSAAQPYMRDSATARDRPPEAPSASVPPKPQPQPILPTRLDGDSTAVRVRPPQAPPAGVPPKRSPPLAPQASAYGFANTQNTGDLISAPTMPRVQSRLSYHGSAASTSVQRTDSPSYRPLNERVSQAEWEAFRYDARPSRPRSRSPERYPASSYRGGEPERFSRRTSPPPPNPPSAPAFNKWSRPLSPPARTPSPPRHSPFPTKRGFSGDHYSPAGPRRPSASTSSYIPRNDSPPRAPRQAPRAPSQKRLREDDYAPSSYPQKRFKDDERDVSRSTVSPATYWSNEPAPSLGDRIAVSNSNVHFIGRGESYRPASEIPDDEWTPASKPDGLLSRLSDPSRSDPVPGPARGRGNTRGTRGQTRGRAFKPRGRGRGERSLADRMIWDSTVRTPFIAK</sequence>
<comment type="caution">
    <text evidence="2">The sequence shown here is derived from an EMBL/GenBank/DDBJ whole genome shotgun (WGS) entry which is preliminary data.</text>
</comment>
<feature type="compositionally biased region" description="Polar residues" evidence="1">
    <location>
        <begin position="494"/>
        <end position="504"/>
    </location>
</feature>
<feature type="region of interest" description="Disordered" evidence="1">
    <location>
        <begin position="343"/>
        <end position="440"/>
    </location>
</feature>
<keyword evidence="3" id="KW-1185">Reference proteome</keyword>
<feature type="compositionally biased region" description="Polar residues" evidence="1">
    <location>
        <begin position="913"/>
        <end position="923"/>
    </location>
</feature>
<feature type="region of interest" description="Disordered" evidence="1">
    <location>
        <begin position="457"/>
        <end position="512"/>
    </location>
</feature>
<feature type="compositionally biased region" description="Low complexity" evidence="1">
    <location>
        <begin position="877"/>
        <end position="886"/>
    </location>
</feature>
<feature type="compositionally biased region" description="Pro residues" evidence="1">
    <location>
        <begin position="691"/>
        <end position="707"/>
    </location>
</feature>
<feature type="compositionally biased region" description="Basic and acidic residues" evidence="1">
    <location>
        <begin position="371"/>
        <end position="382"/>
    </location>
</feature>
<name>A0AAD7KBI5_9AGAR</name>
<proteinExistence type="predicted"/>
<feature type="compositionally biased region" description="Pro residues" evidence="1">
    <location>
        <begin position="806"/>
        <end position="815"/>
    </location>
</feature>
<accession>A0AAD7KBI5</accession>
<feature type="compositionally biased region" description="Pro residues" evidence="1">
    <location>
        <begin position="825"/>
        <end position="838"/>
    </location>
</feature>
<feature type="compositionally biased region" description="Pro residues" evidence="1">
    <location>
        <begin position="22"/>
        <end position="32"/>
    </location>
</feature>
<feature type="compositionally biased region" description="Polar residues" evidence="1">
    <location>
        <begin position="458"/>
        <end position="482"/>
    </location>
</feature>
<feature type="compositionally biased region" description="Low complexity" evidence="1">
    <location>
        <begin position="967"/>
        <end position="982"/>
    </location>
</feature>
<organism evidence="2 3">
    <name type="scientific">Mycena metata</name>
    <dbReference type="NCBI Taxonomy" id="1033252"/>
    <lineage>
        <taxon>Eukaryota</taxon>
        <taxon>Fungi</taxon>
        <taxon>Dikarya</taxon>
        <taxon>Basidiomycota</taxon>
        <taxon>Agaricomycotina</taxon>
        <taxon>Agaricomycetes</taxon>
        <taxon>Agaricomycetidae</taxon>
        <taxon>Agaricales</taxon>
        <taxon>Marasmiineae</taxon>
        <taxon>Mycenaceae</taxon>
        <taxon>Mycena</taxon>
    </lineage>
</organism>
<feature type="region of interest" description="Disordered" evidence="1">
    <location>
        <begin position="153"/>
        <end position="183"/>
    </location>
</feature>
<dbReference type="Proteomes" id="UP001215598">
    <property type="component" value="Unassembled WGS sequence"/>
</dbReference>
<feature type="compositionally biased region" description="Low complexity" evidence="1">
    <location>
        <begin position="384"/>
        <end position="393"/>
    </location>
</feature>
<gene>
    <name evidence="2" type="ORF">B0H16DRAFT_608710</name>
</gene>
<feature type="region of interest" description="Disordered" evidence="1">
    <location>
        <begin position="47"/>
        <end position="71"/>
    </location>
</feature>
<feature type="compositionally biased region" description="Polar residues" evidence="1">
    <location>
        <begin position="586"/>
        <end position="595"/>
    </location>
</feature>
<feature type="compositionally biased region" description="Basic and acidic residues" evidence="1">
    <location>
        <begin position="903"/>
        <end position="912"/>
    </location>
</feature>